<evidence type="ECO:0000256" key="2">
    <source>
        <dbReference type="ARBA" id="ARBA00022475"/>
    </source>
</evidence>
<dbReference type="AlphaFoldDB" id="A0A2P2CDL3"/>
<dbReference type="SUPFAM" id="SSF56317">
    <property type="entry name" value="Carbon-nitrogen hydrolase"/>
    <property type="match status" value="1"/>
</dbReference>
<sequence length="509" mass="54100">MLLRMSAALVAGVVLALAYEPFVLPIVVPFSVAAFVLCVRGLTPLKALIPGLLFGVGFMYVLIFWMRVVGPDAWVALATLEALFYAVLGAVTAVVTRLRWWPLWTAAAWVGCEVFRSSGTTGWMPWGRVSYAMVDTPVAQLFPWVGGNGTSFVLALLGSSLAWAALYGRQHPRGATALVLGVSLLAGAGALVPWHSRADGTLTVAAVQGNVPGDGSDILLDYRQVTRNHVDLTVRLADDVAAGRAPRPDFVVWPENSTAVDPFTDEETNGGIWEASDAIGVPILVGAVASAPDDDQVLNQGIVWNPGTGGGDRYTKRHPVAMGEYIPYRNGALTKMVGRLALVPRDMLAGTRSQPLDIAGIPVADAICFDVAYDDGLYEQVRNGAQLVVVQTSNATFIHTKQIEQQFAITRLRALETGRYVVVAATNGISGVIAPDGTVVSQAAPRTQKLLLDEVDLHEEVPPGVILGPWVGRGAVLVALLAAALALVPYRRGRETSADSAPDNIEVLT</sequence>
<evidence type="ECO:0000256" key="3">
    <source>
        <dbReference type="ARBA" id="ARBA00022679"/>
    </source>
</evidence>
<keyword evidence="6 8" id="KW-0472">Membrane</keyword>
<keyword evidence="4 8" id="KW-0812">Transmembrane</keyword>
<evidence type="ECO:0000256" key="6">
    <source>
        <dbReference type="ARBA" id="ARBA00023136"/>
    </source>
</evidence>
<dbReference type="InterPro" id="IPR036526">
    <property type="entry name" value="C-N_Hydrolase_sf"/>
</dbReference>
<accession>A0A2P2CDL3</accession>
<organism evidence="10">
    <name type="scientific">metagenome</name>
    <dbReference type="NCBI Taxonomy" id="256318"/>
    <lineage>
        <taxon>unclassified sequences</taxon>
        <taxon>metagenomes</taxon>
    </lineage>
</organism>
<dbReference type="PROSITE" id="PS50263">
    <property type="entry name" value="CN_HYDROLASE"/>
    <property type="match status" value="1"/>
</dbReference>
<proteinExistence type="inferred from homology"/>
<dbReference type="GO" id="GO:0005886">
    <property type="term" value="C:plasma membrane"/>
    <property type="evidence" value="ECO:0007669"/>
    <property type="project" value="UniProtKB-SubCell"/>
</dbReference>
<dbReference type="CDD" id="cd07571">
    <property type="entry name" value="ALP_N-acyl_transferase"/>
    <property type="match status" value="1"/>
</dbReference>
<dbReference type="GO" id="GO:0016410">
    <property type="term" value="F:N-acyltransferase activity"/>
    <property type="evidence" value="ECO:0007669"/>
    <property type="project" value="InterPro"/>
</dbReference>
<evidence type="ECO:0000256" key="5">
    <source>
        <dbReference type="ARBA" id="ARBA00022989"/>
    </source>
</evidence>
<evidence type="ECO:0000256" key="4">
    <source>
        <dbReference type="ARBA" id="ARBA00022692"/>
    </source>
</evidence>
<keyword evidence="5 8" id="KW-1133">Transmembrane helix</keyword>
<dbReference type="Gene3D" id="3.60.110.10">
    <property type="entry name" value="Carbon-nitrogen hydrolase"/>
    <property type="match status" value="1"/>
</dbReference>
<reference evidence="10" key="1">
    <citation type="submission" date="2015-08" db="EMBL/GenBank/DDBJ databases">
        <authorList>
            <person name="Babu N.S."/>
            <person name="Beckwith C.J."/>
            <person name="Beseler K.G."/>
            <person name="Brison A."/>
            <person name="Carone J.V."/>
            <person name="Caskin T.P."/>
            <person name="Diamond M."/>
            <person name="Durham M.E."/>
            <person name="Foxe J.M."/>
            <person name="Go M."/>
            <person name="Henderson B.A."/>
            <person name="Jones I.B."/>
            <person name="McGettigan J.A."/>
            <person name="Micheletti S.J."/>
            <person name="Nasrallah M.E."/>
            <person name="Ortiz D."/>
            <person name="Piller C.R."/>
            <person name="Privatt S.R."/>
            <person name="Schneider S.L."/>
            <person name="Sharp S."/>
            <person name="Smith T.C."/>
            <person name="Stanton J.D."/>
            <person name="Ullery H.E."/>
            <person name="Wilson R.J."/>
            <person name="Serrano M.G."/>
            <person name="Buck G."/>
            <person name="Lee V."/>
            <person name="Wang Y."/>
            <person name="Carvalho R."/>
            <person name="Voegtly L."/>
            <person name="Shi R."/>
            <person name="Duckworth R."/>
            <person name="Johnson A."/>
            <person name="Loviza R."/>
            <person name="Walstead R."/>
            <person name="Shah Z."/>
            <person name="Kiflezghi M."/>
            <person name="Wade K."/>
            <person name="Ball S.L."/>
            <person name="Bradley K.W."/>
            <person name="Asai D.J."/>
            <person name="Bowman C.A."/>
            <person name="Russell D.A."/>
            <person name="Pope W.H."/>
            <person name="Jacobs-Sera D."/>
            <person name="Hendrix R.W."/>
            <person name="Hatfull G.F."/>
        </authorList>
    </citation>
    <scope>NUCLEOTIDE SEQUENCE</scope>
</reference>
<dbReference type="InterPro" id="IPR003010">
    <property type="entry name" value="C-N_Hydrolase"/>
</dbReference>
<dbReference type="PANTHER" id="PTHR38686:SF1">
    <property type="entry name" value="APOLIPOPROTEIN N-ACYLTRANSFERASE"/>
    <property type="match status" value="1"/>
</dbReference>
<dbReference type="Pfam" id="PF20154">
    <property type="entry name" value="LNT_N"/>
    <property type="match status" value="1"/>
</dbReference>
<feature type="transmembrane region" description="Helical" evidence="8">
    <location>
        <begin position="149"/>
        <end position="168"/>
    </location>
</feature>
<keyword evidence="7 10" id="KW-0012">Acyltransferase</keyword>
<evidence type="ECO:0000256" key="8">
    <source>
        <dbReference type="SAM" id="Phobius"/>
    </source>
</evidence>
<feature type="transmembrane region" description="Helical" evidence="8">
    <location>
        <begin position="73"/>
        <end position="95"/>
    </location>
</feature>
<feature type="transmembrane region" description="Helical" evidence="8">
    <location>
        <begin position="49"/>
        <end position="66"/>
    </location>
</feature>
<dbReference type="GO" id="GO:0042158">
    <property type="term" value="P:lipoprotein biosynthetic process"/>
    <property type="evidence" value="ECO:0007669"/>
    <property type="project" value="InterPro"/>
</dbReference>
<dbReference type="HAMAP" id="MF_01148">
    <property type="entry name" value="Lnt"/>
    <property type="match status" value="1"/>
</dbReference>
<keyword evidence="2" id="KW-1003">Cell membrane</keyword>
<gene>
    <name evidence="10" type="ORF">NOCA270052</name>
</gene>
<feature type="domain" description="CN hydrolase" evidence="9">
    <location>
        <begin position="202"/>
        <end position="457"/>
    </location>
</feature>
<keyword evidence="3 10" id="KW-0808">Transferase</keyword>
<dbReference type="EMBL" id="CZKA01000067">
    <property type="protein sequence ID" value="CUR60047.1"/>
    <property type="molecule type" value="Genomic_DNA"/>
</dbReference>
<dbReference type="InterPro" id="IPR045378">
    <property type="entry name" value="LNT_N"/>
</dbReference>
<dbReference type="NCBIfam" id="TIGR00546">
    <property type="entry name" value="lnt"/>
    <property type="match status" value="1"/>
</dbReference>
<comment type="subcellular location">
    <subcellularLocation>
        <location evidence="1">Cell membrane</location>
        <topology evidence="1">Multi-pass membrane protein</topology>
    </subcellularLocation>
</comment>
<protein>
    <submittedName>
        <fullName evidence="10">Apolipoprotein N-acyltransferase</fullName>
    </submittedName>
</protein>
<keyword evidence="10" id="KW-0449">Lipoprotein</keyword>
<dbReference type="PANTHER" id="PTHR38686">
    <property type="entry name" value="APOLIPOPROTEIN N-ACYLTRANSFERASE"/>
    <property type="match status" value="1"/>
</dbReference>
<evidence type="ECO:0000256" key="7">
    <source>
        <dbReference type="ARBA" id="ARBA00023315"/>
    </source>
</evidence>
<evidence type="ECO:0000259" key="9">
    <source>
        <dbReference type="PROSITE" id="PS50263"/>
    </source>
</evidence>
<name>A0A2P2CDL3_9ZZZZ</name>
<evidence type="ECO:0000256" key="1">
    <source>
        <dbReference type="ARBA" id="ARBA00004651"/>
    </source>
</evidence>
<dbReference type="InterPro" id="IPR004563">
    <property type="entry name" value="Apolipo_AcylTrfase"/>
</dbReference>
<feature type="transmembrane region" description="Helical" evidence="8">
    <location>
        <begin position="175"/>
        <end position="194"/>
    </location>
</feature>
<dbReference type="Pfam" id="PF00795">
    <property type="entry name" value="CN_hydrolase"/>
    <property type="match status" value="1"/>
</dbReference>
<evidence type="ECO:0000313" key="10">
    <source>
        <dbReference type="EMBL" id="CUR60047.1"/>
    </source>
</evidence>